<protein>
    <submittedName>
        <fullName evidence="1">Uncharacterized protein</fullName>
    </submittedName>
</protein>
<dbReference type="EMBL" id="JASBWV010000006">
    <property type="protein sequence ID" value="KAJ9126006.1"/>
    <property type="molecule type" value="Genomic_DNA"/>
</dbReference>
<gene>
    <name evidence="1" type="ORF">QFC24_002278</name>
</gene>
<comment type="caution">
    <text evidence="1">The sequence shown here is derived from an EMBL/GenBank/DDBJ whole genome shotgun (WGS) entry which is preliminary data.</text>
</comment>
<organism evidence="1 2">
    <name type="scientific">Naganishia onofrii</name>
    <dbReference type="NCBI Taxonomy" id="1851511"/>
    <lineage>
        <taxon>Eukaryota</taxon>
        <taxon>Fungi</taxon>
        <taxon>Dikarya</taxon>
        <taxon>Basidiomycota</taxon>
        <taxon>Agaricomycotina</taxon>
        <taxon>Tremellomycetes</taxon>
        <taxon>Filobasidiales</taxon>
        <taxon>Filobasidiaceae</taxon>
        <taxon>Naganishia</taxon>
    </lineage>
</organism>
<sequence>MTTKETDNKPFPVPMGVLSVWQRSTRDDPLVNMGKNDDLPEEADVVIIGSGLCGAVTALSLLTAENRPKSVVMLEAREACSGASGRNAGHCRPDAYRGYTAFSRKHSEQDAMEILESERTVYELVDAFVKKHNIDCEWTPRPTYDVCLSEEFKAYSNIAYHNVLKRGGAKEVAVHMEEASSATRVDDAIKAFEWPAATLNPAKLCYAVHHLCLEKGGYSIFTHTPVLSVTASTDGEASWIVNTARGSIKSSKVVHATNAYASAILPEMQGLITPTKAQALKLSIPPVGLETFPRLDASYSLRYLPEHFYSVAQRPDNSIVLGTSRGWTGMPKVLHESLINNVDDSAPVDEITVNAFSTFSKLFPQAGYNPSDMKPGQIPDKDISTDSSKPEYEGFEYAWSGIIGVAKLASSLEQDSTATVCLKVQSRCLHNIVPMLLLLLLATTFIINTGMARIFLCAPSLARIVMGERYEETKLPGAFAITEERLEKLKDMSTQAPTIAPRVEKSIDITLNELQEPLAEIRMSSLTAEPKQQRVAATA</sequence>
<name>A0ACC2XQU0_9TREE</name>
<evidence type="ECO:0000313" key="1">
    <source>
        <dbReference type="EMBL" id="KAJ9126006.1"/>
    </source>
</evidence>
<proteinExistence type="predicted"/>
<evidence type="ECO:0000313" key="2">
    <source>
        <dbReference type="Proteomes" id="UP001234202"/>
    </source>
</evidence>
<keyword evidence="2" id="KW-1185">Reference proteome</keyword>
<accession>A0ACC2XQU0</accession>
<dbReference type="Proteomes" id="UP001234202">
    <property type="component" value="Unassembled WGS sequence"/>
</dbReference>
<reference evidence="1" key="1">
    <citation type="submission" date="2023-04" db="EMBL/GenBank/DDBJ databases">
        <title>Draft Genome sequencing of Naganishia species isolated from polar environments using Oxford Nanopore Technology.</title>
        <authorList>
            <person name="Leo P."/>
            <person name="Venkateswaran K."/>
        </authorList>
    </citation>
    <scope>NUCLEOTIDE SEQUENCE</scope>
    <source>
        <strain evidence="1">DBVPG 5303</strain>
    </source>
</reference>